<dbReference type="SUPFAM" id="SSF55469">
    <property type="entry name" value="FMN-dependent nitroreductase-like"/>
    <property type="match status" value="1"/>
</dbReference>
<organism evidence="1 2">
    <name type="scientific">Paraglaciecola arctica BSs20135</name>
    <dbReference type="NCBI Taxonomy" id="493475"/>
    <lineage>
        <taxon>Bacteria</taxon>
        <taxon>Pseudomonadati</taxon>
        <taxon>Pseudomonadota</taxon>
        <taxon>Gammaproteobacteria</taxon>
        <taxon>Alteromonadales</taxon>
        <taxon>Alteromonadaceae</taxon>
        <taxon>Paraglaciecola</taxon>
    </lineage>
</organism>
<accession>K6YDG3</accession>
<protein>
    <recommendedName>
        <fullName evidence="3">Nitroreductase domain-containing protein</fullName>
    </recommendedName>
</protein>
<dbReference type="EMBL" id="BAEO01000066">
    <property type="protein sequence ID" value="GAC21986.1"/>
    <property type="molecule type" value="Genomic_DNA"/>
</dbReference>
<reference evidence="1 2" key="1">
    <citation type="journal article" date="2017" name="Antonie Van Leeuwenhoek">
        <title>Rhizobium rhizosphaerae sp. nov., a novel species isolated from rice rhizosphere.</title>
        <authorList>
            <person name="Zhao J.J."/>
            <person name="Zhang J."/>
            <person name="Zhang R.J."/>
            <person name="Zhang C.W."/>
            <person name="Yin H.Q."/>
            <person name="Zhang X.X."/>
        </authorList>
    </citation>
    <scope>NUCLEOTIDE SEQUENCE [LARGE SCALE GENOMIC DNA]</scope>
    <source>
        <strain evidence="1 2">BSs20135</strain>
    </source>
</reference>
<dbReference type="Proteomes" id="UP000006327">
    <property type="component" value="Unassembled WGS sequence"/>
</dbReference>
<evidence type="ECO:0000313" key="2">
    <source>
        <dbReference type="Proteomes" id="UP000006327"/>
    </source>
</evidence>
<proteinExistence type="predicted"/>
<dbReference type="OrthoDB" id="272552at2"/>
<evidence type="ECO:0008006" key="3">
    <source>
        <dbReference type="Google" id="ProtNLM"/>
    </source>
</evidence>
<dbReference type="GO" id="GO:0016491">
    <property type="term" value="F:oxidoreductase activity"/>
    <property type="evidence" value="ECO:0007669"/>
    <property type="project" value="InterPro"/>
</dbReference>
<dbReference type="AlphaFoldDB" id="K6YDG3"/>
<gene>
    <name evidence="1" type="ORF">GARC_5051</name>
</gene>
<keyword evidence="2" id="KW-1185">Reference proteome</keyword>
<dbReference type="InterPro" id="IPR000415">
    <property type="entry name" value="Nitroreductase-like"/>
</dbReference>
<dbReference type="RefSeq" id="WP_007625521.1">
    <property type="nucleotide sequence ID" value="NZ_BAEO01000066.1"/>
</dbReference>
<sequence>MLLDAQLKAAIIQAALYSPSADNSQPWQYVWHDTGDLSIWSDPQLSGKATDQTYVLTDLAIGNVLEAIKLQAKSLGIDTELNYFPDEDPMHVAVVSFTSQTNQKLEADDCELAKYIADRHTDRRFPFSGKLDVNIGRQLSESLNDENCQLHTFTDRKEINNYLPLIKKAESIRFRAESLHSELFQTVNFEDPTPSQGMTLGMLGIEPFARPIFRYISTWRNMQKLNKIGASKMIAIRSVTLPIRLSPGLCLLTASGESRLDMVKAGQQMLRFWLAATKLGLSVHPYAAPGVLTLAKPALDPLLTNELSDVEKGLAEQLGASATAIMFFRIGFKKGLPIRSQRRNIDSMLKIVS</sequence>
<evidence type="ECO:0000313" key="1">
    <source>
        <dbReference type="EMBL" id="GAC21986.1"/>
    </source>
</evidence>
<dbReference type="eggNOG" id="COG0778">
    <property type="taxonomic scope" value="Bacteria"/>
</dbReference>
<name>K6YDG3_9ALTE</name>
<comment type="caution">
    <text evidence="1">The sequence shown here is derived from an EMBL/GenBank/DDBJ whole genome shotgun (WGS) entry which is preliminary data.</text>
</comment>
<dbReference type="STRING" id="493475.GARC_5051"/>
<dbReference type="Gene3D" id="3.40.109.10">
    <property type="entry name" value="NADH Oxidase"/>
    <property type="match status" value="1"/>
</dbReference>